<feature type="domain" description="YlxR" evidence="2">
    <location>
        <begin position="1"/>
        <end position="51"/>
    </location>
</feature>
<sequence length="66" mass="7496">MVRVERDGQLRAEVDPGRSRPGRGAWLHDDPHCLELAERRRALQRALRAPTLDVSDVRRAFGVDHG</sequence>
<dbReference type="Pfam" id="PF04296">
    <property type="entry name" value="YlxR"/>
    <property type="match status" value="1"/>
</dbReference>
<evidence type="ECO:0000313" key="4">
    <source>
        <dbReference type="Proteomes" id="UP001232536"/>
    </source>
</evidence>
<dbReference type="Proteomes" id="UP001232536">
    <property type="component" value="Unassembled WGS sequence"/>
</dbReference>
<evidence type="ECO:0000313" key="3">
    <source>
        <dbReference type="EMBL" id="MDO8107360.1"/>
    </source>
</evidence>
<dbReference type="SUPFAM" id="SSF64376">
    <property type="entry name" value="YlxR-like"/>
    <property type="match status" value="1"/>
</dbReference>
<dbReference type="RefSeq" id="WP_304600989.1">
    <property type="nucleotide sequence ID" value="NZ_JAUQYP010000001.1"/>
</dbReference>
<comment type="caution">
    <text evidence="3">The sequence shown here is derived from an EMBL/GenBank/DDBJ whole genome shotgun (WGS) entry which is preliminary data.</text>
</comment>
<evidence type="ECO:0000256" key="1">
    <source>
        <dbReference type="SAM" id="MobiDB-lite"/>
    </source>
</evidence>
<evidence type="ECO:0000259" key="2">
    <source>
        <dbReference type="Pfam" id="PF04296"/>
    </source>
</evidence>
<dbReference type="Gene3D" id="3.30.1230.10">
    <property type="entry name" value="YlxR-like"/>
    <property type="match status" value="1"/>
</dbReference>
<accession>A0ABT9D8Y2</accession>
<dbReference type="EMBL" id="JAUQYP010000001">
    <property type="protein sequence ID" value="MDO8107360.1"/>
    <property type="molecule type" value="Genomic_DNA"/>
</dbReference>
<name>A0ABT9D8Y2_9CELL</name>
<dbReference type="InterPro" id="IPR007393">
    <property type="entry name" value="YlxR_dom"/>
</dbReference>
<feature type="region of interest" description="Disordered" evidence="1">
    <location>
        <begin position="1"/>
        <end position="27"/>
    </location>
</feature>
<organism evidence="3 4">
    <name type="scientific">Actinotalea lenta</name>
    <dbReference type="NCBI Taxonomy" id="3064654"/>
    <lineage>
        <taxon>Bacteria</taxon>
        <taxon>Bacillati</taxon>
        <taxon>Actinomycetota</taxon>
        <taxon>Actinomycetes</taxon>
        <taxon>Micrococcales</taxon>
        <taxon>Cellulomonadaceae</taxon>
        <taxon>Actinotalea</taxon>
    </lineage>
</organism>
<protein>
    <submittedName>
        <fullName evidence="3">DUF448 domain-containing protein</fullName>
    </submittedName>
</protein>
<gene>
    <name evidence="3" type="ORF">Q6348_09150</name>
</gene>
<dbReference type="InterPro" id="IPR035931">
    <property type="entry name" value="YlxR-like_sf"/>
</dbReference>
<reference evidence="3 4" key="1">
    <citation type="submission" date="2023-07" db="EMBL/GenBank/DDBJ databases">
        <title>Description of novel actinomycetes strains, isolated from tidal flat sediment.</title>
        <authorList>
            <person name="Lu C."/>
        </authorList>
    </citation>
    <scope>NUCLEOTIDE SEQUENCE [LARGE SCALE GENOMIC DNA]</scope>
    <source>
        <strain evidence="3 4">SYSU T00b441</strain>
    </source>
</reference>
<keyword evidence="4" id="KW-1185">Reference proteome</keyword>
<proteinExistence type="predicted"/>
<feature type="compositionally biased region" description="Basic and acidic residues" evidence="1">
    <location>
        <begin position="1"/>
        <end position="18"/>
    </location>
</feature>